<evidence type="ECO:0000313" key="4">
    <source>
        <dbReference type="Proteomes" id="UP000237347"/>
    </source>
</evidence>
<dbReference type="Pfam" id="PF05743">
    <property type="entry name" value="UEV"/>
    <property type="match status" value="1"/>
</dbReference>
<accession>A0AAW0KAE1</accession>
<feature type="domain" description="UEV" evidence="2">
    <location>
        <begin position="14"/>
        <end position="165"/>
    </location>
</feature>
<dbReference type="InterPro" id="IPR016135">
    <property type="entry name" value="UBQ-conjugating_enzyme/RWD"/>
</dbReference>
<dbReference type="SUPFAM" id="SSF54495">
    <property type="entry name" value="UBC-like"/>
    <property type="match status" value="1"/>
</dbReference>
<evidence type="ECO:0000313" key="3">
    <source>
        <dbReference type="EMBL" id="KAK7835576.1"/>
    </source>
</evidence>
<name>A0AAW0KAE1_QUESU</name>
<dbReference type="InterPro" id="IPR008883">
    <property type="entry name" value="UEV_N"/>
</dbReference>
<dbReference type="GO" id="GO:0000813">
    <property type="term" value="C:ESCRT I complex"/>
    <property type="evidence" value="ECO:0007669"/>
    <property type="project" value="TreeGrafter"/>
</dbReference>
<dbReference type="Gramene" id="rna-CFP56_44596">
    <property type="protein sequence ID" value="cds-POE74236.1"/>
    <property type="gene ID" value="gene-CFP56_44596"/>
</dbReference>
<dbReference type="GO" id="GO:0008333">
    <property type="term" value="P:endosome to lysosome transport"/>
    <property type="evidence" value="ECO:0007669"/>
    <property type="project" value="TreeGrafter"/>
</dbReference>
<dbReference type="EMBL" id="PKMF04000369">
    <property type="protein sequence ID" value="KAK7835576.1"/>
    <property type="molecule type" value="Genomic_DNA"/>
</dbReference>
<dbReference type="GO" id="GO:0015031">
    <property type="term" value="P:protein transport"/>
    <property type="evidence" value="ECO:0007669"/>
    <property type="project" value="InterPro"/>
</dbReference>
<dbReference type="InterPro" id="IPR052070">
    <property type="entry name" value="ESCRT-I_UEV_domain"/>
</dbReference>
<dbReference type="PROSITE" id="PS51322">
    <property type="entry name" value="UEV"/>
    <property type="match status" value="1"/>
</dbReference>
<evidence type="ECO:0000259" key="2">
    <source>
        <dbReference type="PROSITE" id="PS51322"/>
    </source>
</evidence>
<feature type="compositionally biased region" description="Polar residues" evidence="1">
    <location>
        <begin position="185"/>
        <end position="196"/>
    </location>
</feature>
<sequence length="212" mass="23687">METASSIQFIDSALSSTTSLALSYSDPEQKWIIQKHLTSLLQDYPTLNPSIDTFIHNDGTTVNLLNANGYFFVSYSSPPIAITIWLHENYPYMAPIVFVTLNPISKIHPNHPFVDTFGATKSAYLLVLTWQHPSSSFTHPPVVSKMEALDRITGAIHYDIAIKFASYLASARGSQTRSIPHRFNRSPSRPTSQLSHNVEELSGTEYSTQRVV</sequence>
<dbReference type="CDD" id="cd11685">
    <property type="entry name" value="UEV_TSG101-like"/>
    <property type="match status" value="1"/>
</dbReference>
<dbReference type="Gene3D" id="3.10.110.10">
    <property type="entry name" value="Ubiquitin Conjugating Enzyme"/>
    <property type="match status" value="1"/>
</dbReference>
<protein>
    <submittedName>
        <fullName evidence="3">Protein elc</fullName>
    </submittedName>
</protein>
<dbReference type="PANTHER" id="PTHR23306">
    <property type="entry name" value="TUMOR SUSCEPTIBILITY GENE 101 PROTEIN-RELATED"/>
    <property type="match status" value="1"/>
</dbReference>
<gene>
    <name evidence="3" type="primary">ELC_1</name>
    <name evidence="3" type="ORF">CFP56_023416</name>
</gene>
<reference evidence="3 4" key="1">
    <citation type="journal article" date="2018" name="Sci. Data">
        <title>The draft genome sequence of cork oak.</title>
        <authorList>
            <person name="Ramos A.M."/>
            <person name="Usie A."/>
            <person name="Barbosa P."/>
            <person name="Barros P.M."/>
            <person name="Capote T."/>
            <person name="Chaves I."/>
            <person name="Simoes F."/>
            <person name="Abreu I."/>
            <person name="Carrasquinho I."/>
            <person name="Faro C."/>
            <person name="Guimaraes J.B."/>
            <person name="Mendonca D."/>
            <person name="Nobrega F."/>
            <person name="Rodrigues L."/>
            <person name="Saibo N.J.M."/>
            <person name="Varela M.C."/>
            <person name="Egas C."/>
            <person name="Matos J."/>
            <person name="Miguel C.M."/>
            <person name="Oliveira M.M."/>
            <person name="Ricardo C.P."/>
            <person name="Goncalves S."/>
        </authorList>
    </citation>
    <scope>NUCLEOTIDE SEQUENCE [LARGE SCALE GENOMIC DNA]</scope>
    <source>
        <strain evidence="4">cv. HL8</strain>
    </source>
</reference>
<proteinExistence type="predicted"/>
<dbReference type="PANTHER" id="PTHR23306:SF21">
    <property type="entry name" value="UBIQUITIN-CONJUGATING ENZYME_RWD-LIKE PROTEIN"/>
    <property type="match status" value="1"/>
</dbReference>
<comment type="caution">
    <text evidence="3">The sequence shown here is derived from an EMBL/GenBank/DDBJ whole genome shotgun (WGS) entry which is preliminary data.</text>
</comment>
<organism evidence="3 4">
    <name type="scientific">Quercus suber</name>
    <name type="common">Cork oak</name>
    <dbReference type="NCBI Taxonomy" id="58331"/>
    <lineage>
        <taxon>Eukaryota</taxon>
        <taxon>Viridiplantae</taxon>
        <taxon>Streptophyta</taxon>
        <taxon>Embryophyta</taxon>
        <taxon>Tracheophyta</taxon>
        <taxon>Spermatophyta</taxon>
        <taxon>Magnoliopsida</taxon>
        <taxon>eudicotyledons</taxon>
        <taxon>Gunneridae</taxon>
        <taxon>Pentapetalae</taxon>
        <taxon>rosids</taxon>
        <taxon>fabids</taxon>
        <taxon>Fagales</taxon>
        <taxon>Fagaceae</taxon>
        <taxon>Quercus</taxon>
    </lineage>
</organism>
<keyword evidence="4" id="KW-1185">Reference proteome</keyword>
<feature type="region of interest" description="Disordered" evidence="1">
    <location>
        <begin position="178"/>
        <end position="212"/>
    </location>
</feature>
<dbReference type="Proteomes" id="UP000237347">
    <property type="component" value="Unassembled WGS sequence"/>
</dbReference>
<evidence type="ECO:0000256" key="1">
    <source>
        <dbReference type="SAM" id="MobiDB-lite"/>
    </source>
</evidence>
<dbReference type="AlphaFoldDB" id="A0AAW0KAE1"/>
<dbReference type="GO" id="GO:0043130">
    <property type="term" value="F:ubiquitin binding"/>
    <property type="evidence" value="ECO:0007669"/>
    <property type="project" value="TreeGrafter"/>
</dbReference>